<evidence type="ECO:0000313" key="2">
    <source>
        <dbReference type="Proteomes" id="UP000198517"/>
    </source>
</evidence>
<reference evidence="1 2" key="1">
    <citation type="submission" date="2016-10" db="EMBL/GenBank/DDBJ databases">
        <authorList>
            <person name="de Groot N.N."/>
        </authorList>
    </citation>
    <scope>NUCLEOTIDE SEQUENCE [LARGE SCALE GENOMIC DNA]</scope>
    <source>
        <strain evidence="1 2">DSM 24015</strain>
    </source>
</reference>
<sequence>MKKKVLLLMTSHYSIYKEILENLERMGYEVDYRDIKEFKYKSFTQRAYNFFRKTFLRDKKYKDYLRKKTIEQDLIETFGKDYFDYTLIIRPDIYNPETVHFLKKISKKVVAYQWDGFSRFYNPPDLIEAFDTFAVFDKKDYYENRDKHKNLILAHNFYFDIIDCPNKKTIDVIYIGAKERDRVEVLNHLANIFDNQGIKSELYLFTADKVKCHPTIKVSEKILPYRKVLEKSSSSKCVIDLKHHLHDGLSLRFFESLYFNQKIITDNQSVKHMDFYHPNNILIVSDWYSLSYIELEKFLNKPFVDISEDIKNKYSFESWFNRLIQ</sequence>
<dbReference type="AlphaFoldDB" id="A0A1G7E6E6"/>
<dbReference type="RefSeq" id="WP_092737263.1">
    <property type="nucleotide sequence ID" value="NZ_FNAS01000014.1"/>
</dbReference>
<organism evidence="1 2">
    <name type="scientific">Riemerella columbipharyngis</name>
    <dbReference type="NCBI Taxonomy" id="1071918"/>
    <lineage>
        <taxon>Bacteria</taxon>
        <taxon>Pseudomonadati</taxon>
        <taxon>Bacteroidota</taxon>
        <taxon>Flavobacteriia</taxon>
        <taxon>Flavobacteriales</taxon>
        <taxon>Weeksellaceae</taxon>
        <taxon>Riemerella</taxon>
    </lineage>
</organism>
<evidence type="ECO:0008006" key="3">
    <source>
        <dbReference type="Google" id="ProtNLM"/>
    </source>
</evidence>
<keyword evidence="2" id="KW-1185">Reference proteome</keyword>
<protein>
    <recommendedName>
        <fullName evidence="3">Lipopolysaccharide biosynthesis protein</fullName>
    </recommendedName>
</protein>
<gene>
    <name evidence="1" type="ORF">SAMN05421544_11438</name>
</gene>
<dbReference type="Proteomes" id="UP000198517">
    <property type="component" value="Unassembled WGS sequence"/>
</dbReference>
<proteinExistence type="predicted"/>
<dbReference type="EMBL" id="FNAS01000014">
    <property type="protein sequence ID" value="SDE59261.1"/>
    <property type="molecule type" value="Genomic_DNA"/>
</dbReference>
<name>A0A1G7E6E6_9FLAO</name>
<accession>A0A1G7E6E6</accession>
<dbReference type="STRING" id="1071918.SAMN05421544_11438"/>
<dbReference type="OrthoDB" id="3251881at2"/>
<evidence type="ECO:0000313" key="1">
    <source>
        <dbReference type="EMBL" id="SDE59261.1"/>
    </source>
</evidence>